<dbReference type="OrthoDB" id="2148359at2"/>
<keyword evidence="1" id="KW-0812">Transmembrane</keyword>
<evidence type="ECO:0000259" key="4">
    <source>
        <dbReference type="Pfam" id="PF11797"/>
    </source>
</evidence>
<keyword evidence="1" id="KW-0472">Membrane</keyword>
<dbReference type="InterPro" id="IPR010317">
    <property type="entry name" value="WxLIP_PGBD"/>
</dbReference>
<evidence type="ECO:0000256" key="1">
    <source>
        <dbReference type="SAM" id="Phobius"/>
    </source>
</evidence>
<evidence type="ECO:0000313" key="5">
    <source>
        <dbReference type="EMBL" id="EOL47455.1"/>
    </source>
</evidence>
<evidence type="ECO:0000313" key="6">
    <source>
        <dbReference type="Proteomes" id="UP000013840"/>
    </source>
</evidence>
<keyword evidence="1" id="KW-1133">Transmembrane helix</keyword>
<evidence type="ECO:0000259" key="3">
    <source>
        <dbReference type="Pfam" id="PF06030"/>
    </source>
</evidence>
<dbReference type="Pfam" id="PF06030">
    <property type="entry name" value="WxLIP_PGBD"/>
    <property type="match status" value="1"/>
</dbReference>
<feature type="domain" description="WxL Interacting Protein peptidoglycan binding" evidence="3">
    <location>
        <begin position="35"/>
        <end position="153"/>
    </location>
</feature>
<feature type="chain" id="PRO_5004363086" evidence="2">
    <location>
        <begin position="27"/>
        <end position="364"/>
    </location>
</feature>
<dbReference type="InterPro" id="IPR021759">
    <property type="entry name" value="WxLIP_HBD"/>
</dbReference>
<dbReference type="eggNOG" id="COG4072">
    <property type="taxonomic scope" value="Bacteria"/>
</dbReference>
<evidence type="ECO:0000256" key="2">
    <source>
        <dbReference type="SAM" id="SignalP"/>
    </source>
</evidence>
<feature type="signal peptide" evidence="2">
    <location>
        <begin position="1"/>
        <end position="26"/>
    </location>
</feature>
<dbReference type="EMBL" id="AJAU01000012">
    <property type="protein sequence ID" value="EOL47455.1"/>
    <property type="molecule type" value="Genomic_DNA"/>
</dbReference>
<dbReference type="RefSeq" id="WP_010771260.1">
    <property type="nucleotide sequence ID" value="NZ_KB946333.1"/>
</dbReference>
<feature type="domain" description="WxL Interacting Protein host binding" evidence="4">
    <location>
        <begin position="161"/>
        <end position="299"/>
    </location>
</feature>
<comment type="caution">
    <text evidence="5">The sequence shown here is derived from an EMBL/GenBank/DDBJ whole genome shotgun (WGS) entry which is preliminary data.</text>
</comment>
<proteinExistence type="predicted"/>
<dbReference type="PATRIC" id="fig|1158612.3.peg.1104"/>
<name>R3X0A8_9ENTE</name>
<reference evidence="5 6" key="1">
    <citation type="submission" date="2013-02" db="EMBL/GenBank/DDBJ databases">
        <title>The Genome Sequence of Enterococcus caccae BAA-1240.</title>
        <authorList>
            <consortium name="The Broad Institute Genome Sequencing Platform"/>
            <consortium name="The Broad Institute Genome Sequencing Center for Infectious Disease"/>
            <person name="Earl A.M."/>
            <person name="Gilmore M.S."/>
            <person name="Lebreton F."/>
            <person name="Walker B."/>
            <person name="Young S.K."/>
            <person name="Zeng Q."/>
            <person name="Gargeya S."/>
            <person name="Fitzgerald M."/>
            <person name="Haas B."/>
            <person name="Abouelleil A."/>
            <person name="Alvarado L."/>
            <person name="Arachchi H.M."/>
            <person name="Berlin A.M."/>
            <person name="Chapman S.B."/>
            <person name="Dewar J."/>
            <person name="Goldberg J."/>
            <person name="Griggs A."/>
            <person name="Gujja S."/>
            <person name="Hansen M."/>
            <person name="Howarth C."/>
            <person name="Imamovic A."/>
            <person name="Larimer J."/>
            <person name="McCowan C."/>
            <person name="Murphy C."/>
            <person name="Neiman D."/>
            <person name="Pearson M."/>
            <person name="Priest M."/>
            <person name="Roberts A."/>
            <person name="Saif S."/>
            <person name="Shea T."/>
            <person name="Sisk P."/>
            <person name="Sykes S."/>
            <person name="Wortman J."/>
            <person name="Nusbaum C."/>
            <person name="Birren B."/>
        </authorList>
    </citation>
    <scope>NUCLEOTIDE SEQUENCE [LARGE SCALE GENOMIC DNA]</scope>
    <source>
        <strain evidence="5 6">ATCC BAA-1240</strain>
    </source>
</reference>
<organism evidence="5 6">
    <name type="scientific">Enterococcus caccae ATCC BAA-1240</name>
    <dbReference type="NCBI Taxonomy" id="1158612"/>
    <lineage>
        <taxon>Bacteria</taxon>
        <taxon>Bacillati</taxon>
        <taxon>Bacillota</taxon>
        <taxon>Bacilli</taxon>
        <taxon>Lactobacillales</taxon>
        <taxon>Enterococcaceae</taxon>
        <taxon>Enterococcus</taxon>
    </lineage>
</organism>
<dbReference type="Pfam" id="PF11797">
    <property type="entry name" value="WxLIP_HBD"/>
    <property type="match status" value="1"/>
</dbReference>
<dbReference type="Proteomes" id="UP000013840">
    <property type="component" value="Unassembled WGS sequence"/>
</dbReference>
<keyword evidence="2" id="KW-0732">Signal</keyword>
<keyword evidence="6" id="KW-1185">Reference proteome</keyword>
<gene>
    <name evidence="5" type="ORF">UC7_01115</name>
</gene>
<dbReference type="STRING" id="317735.RU98_GL001799"/>
<accession>R3X0A8</accession>
<dbReference type="AlphaFoldDB" id="R3X0A8"/>
<protein>
    <submittedName>
        <fullName evidence="5">Uncharacterized protein</fullName>
    </submittedName>
</protein>
<feature type="transmembrane region" description="Helical" evidence="1">
    <location>
        <begin position="310"/>
        <end position="331"/>
    </location>
</feature>
<sequence>MKKLSITYLILIGFFTFFTAPSEAVAAKDDAGLGYTVSIVQPKTQIDPEKSYFYVKTTPGEAQTLEVRVRSTKKEPVHLNIYGSNAITGDGGTIEYAKDVSKIDKTLKEPLTSLITVETPEITVENFEEKIIHVKLTPPKESYQGVKMGALIFSLDKGSEKKSGVTTEFSYRIGVIASSSGDEFNNAQTLKLISTKAAMKRGKKMVIANLQNPEPRILENLTIEATMVEKGSEKKIKKITVQNYKLAPNSNFDFELDWGIAQLPSGDYTLKLTASNDLHEWNLSKDFTISNQQAKQINEASVFKIITPTWIKIIAAIFIGYFIAITSIMIFRRMRWEKKWKRRRFLKNKEKKKSARDKRNRRNM</sequence>